<dbReference type="Proteomes" id="UP001285636">
    <property type="component" value="Unassembled WGS sequence"/>
</dbReference>
<keyword evidence="1" id="KW-0802">TPR repeat</keyword>
<dbReference type="PROSITE" id="PS50005">
    <property type="entry name" value="TPR"/>
    <property type="match status" value="1"/>
</dbReference>
<dbReference type="InterPro" id="IPR019734">
    <property type="entry name" value="TPR_rpt"/>
</dbReference>
<proteinExistence type="predicted"/>
<dbReference type="EMBL" id="JAWJAY010000003">
    <property type="protein sequence ID" value="MDV2886324.1"/>
    <property type="molecule type" value="Genomic_DNA"/>
</dbReference>
<evidence type="ECO:0000256" key="1">
    <source>
        <dbReference type="PROSITE-ProRule" id="PRU00339"/>
    </source>
</evidence>
<organism evidence="2 3">
    <name type="scientific">Alkalihalophilus pseudofirmus</name>
    <name type="common">Bacillus pseudofirmus</name>
    <dbReference type="NCBI Taxonomy" id="79885"/>
    <lineage>
        <taxon>Bacteria</taxon>
        <taxon>Bacillati</taxon>
        <taxon>Bacillota</taxon>
        <taxon>Bacilli</taxon>
        <taxon>Bacillales</taxon>
        <taxon>Bacillaceae</taxon>
        <taxon>Alkalihalophilus</taxon>
    </lineage>
</organism>
<evidence type="ECO:0000313" key="2">
    <source>
        <dbReference type="EMBL" id="MDV2886324.1"/>
    </source>
</evidence>
<reference evidence="2" key="1">
    <citation type="submission" date="2023-10" db="EMBL/GenBank/DDBJ databases">
        <title>Screening of Alkalihalophilus pseudofirmusBZ-TG-HK211 and Its Alleviation of Salt Stress on Rapeseed Growth.</title>
        <authorList>
            <person name="Zhao B."/>
            <person name="Guo T."/>
        </authorList>
    </citation>
    <scope>NUCLEOTIDE SEQUENCE</scope>
    <source>
        <strain evidence="2">BZ-TG-HK211</strain>
    </source>
</reference>
<gene>
    <name evidence="2" type="ORF">RYX45_14130</name>
</gene>
<dbReference type="InterPro" id="IPR011990">
    <property type="entry name" value="TPR-like_helical_dom_sf"/>
</dbReference>
<evidence type="ECO:0008006" key="4">
    <source>
        <dbReference type="Google" id="ProtNLM"/>
    </source>
</evidence>
<dbReference type="AlphaFoldDB" id="A0AAJ2NPR0"/>
<dbReference type="SUPFAM" id="SSF48452">
    <property type="entry name" value="TPR-like"/>
    <property type="match status" value="1"/>
</dbReference>
<protein>
    <recommendedName>
        <fullName evidence="4">TPR repeat-containing protein</fullName>
    </recommendedName>
</protein>
<name>A0AAJ2NPR0_ALKPS</name>
<accession>A0AAJ2NPR0</accession>
<evidence type="ECO:0000313" key="3">
    <source>
        <dbReference type="Proteomes" id="UP001285636"/>
    </source>
</evidence>
<feature type="repeat" description="TPR" evidence="1">
    <location>
        <begin position="164"/>
        <end position="197"/>
    </location>
</feature>
<dbReference type="Gene3D" id="1.25.40.10">
    <property type="entry name" value="Tetratricopeptide repeat domain"/>
    <property type="match status" value="1"/>
</dbReference>
<sequence length="255" mass="29934">MRMEQKLAEENRIDGELYGYEDEAFTYSQNVLQQLSDRFRVEELSPKNVNSIMKDEIQGGHYNEVLIYLNYLRENEEQEAALYTERYYEALAAHVQQVEEPSPQLLKDAIDSARLQYENDPSNQRTVVHYANLLLYTEDQQEEGKNLLFQLKEQLNQTDEEYNPSTIQALAQAYLLDEQYEESIDYYLMLSALEPENAYHYYNISYVYEQIGDMESANRYLNRTYAPTNDFLQTYGTDAFGLYSSLFQSATPDSE</sequence>
<comment type="caution">
    <text evidence="2">The sequence shown here is derived from an EMBL/GenBank/DDBJ whole genome shotgun (WGS) entry which is preliminary data.</text>
</comment>